<comment type="function">
    <text evidence="5">Cell division factor that enhances FtsZ-ring assembly. Directly interacts with FtsZ and promotes bundling of FtsZ protofilaments, with a reduction in FtsZ GTPase activity.</text>
</comment>
<comment type="subunit">
    <text evidence="5">Interacts with FtsZ.</text>
</comment>
<dbReference type="GO" id="GO:0032153">
    <property type="term" value="C:cell division site"/>
    <property type="evidence" value="ECO:0007669"/>
    <property type="project" value="TreeGrafter"/>
</dbReference>
<dbReference type="GO" id="GO:0000917">
    <property type="term" value="P:division septum assembly"/>
    <property type="evidence" value="ECO:0007669"/>
    <property type="project" value="UniProtKB-KW"/>
</dbReference>
<comment type="subcellular location">
    <subcellularLocation>
        <location evidence="5">Cytoplasm</location>
    </subcellularLocation>
    <text evidence="5">Localizes to mid-cell in an FtsZ-dependent manner.</text>
</comment>
<name>A0A2V1JWE3_9BURK</name>
<evidence type="ECO:0000256" key="5">
    <source>
        <dbReference type="HAMAP-Rule" id="MF_01092"/>
    </source>
</evidence>
<dbReference type="Gene3D" id="2.60.440.10">
    <property type="entry name" value="YacF-like domains"/>
    <property type="match status" value="1"/>
</dbReference>
<dbReference type="AlphaFoldDB" id="A0A2V1JWE3"/>
<evidence type="ECO:0000256" key="4">
    <source>
        <dbReference type="ARBA" id="ARBA00023306"/>
    </source>
</evidence>
<evidence type="ECO:0000313" key="6">
    <source>
        <dbReference type="EMBL" id="PWF21029.1"/>
    </source>
</evidence>
<dbReference type="Proteomes" id="UP000245212">
    <property type="component" value="Unassembled WGS sequence"/>
</dbReference>
<dbReference type="InterPro" id="IPR009777">
    <property type="entry name" value="ZapD"/>
</dbReference>
<evidence type="ECO:0000256" key="3">
    <source>
        <dbReference type="ARBA" id="ARBA00023210"/>
    </source>
</evidence>
<evidence type="ECO:0000256" key="2">
    <source>
        <dbReference type="ARBA" id="ARBA00022618"/>
    </source>
</evidence>
<dbReference type="EMBL" id="QETA01000009">
    <property type="protein sequence ID" value="PWF21029.1"/>
    <property type="molecule type" value="Genomic_DNA"/>
</dbReference>
<dbReference type="RefSeq" id="WP_109063124.1">
    <property type="nucleotide sequence ID" value="NZ_QETA01000009.1"/>
</dbReference>
<evidence type="ECO:0000313" key="7">
    <source>
        <dbReference type="Proteomes" id="UP000245212"/>
    </source>
</evidence>
<sequence length="250" mass="28468">MTLYEYPCNERVRILLRLECLFDRLFFFAQGEDARHHQVAMGTLFDILECLDRTDIKGSVMQDLDRQRQALLVLRGHASVDQTGLEKTLADIEQAIAALSSQGKIGQALRDNDWLTSLRGRLSVPGGATQFDMPSYYAWQQKPIEQRRASLRDWVAVILPVFQSLSLCLRLLRQSGSMADAEAAQGAYQHMLGGKVQQLVRVHVDEELGVFPEISANKYMIWIRFSCQDGEMKPQQVMRTIPFRIALCSF</sequence>
<dbReference type="PANTHER" id="PTHR39455:SF1">
    <property type="entry name" value="CELL DIVISION PROTEIN ZAPD"/>
    <property type="match status" value="1"/>
</dbReference>
<dbReference type="Pfam" id="PF07072">
    <property type="entry name" value="ZapD"/>
    <property type="match status" value="1"/>
</dbReference>
<dbReference type="Gene3D" id="1.10.3900.10">
    <property type="entry name" value="YacF-like"/>
    <property type="match status" value="1"/>
</dbReference>
<keyword evidence="3 5" id="KW-0717">Septation</keyword>
<dbReference type="InterPro" id="IPR036268">
    <property type="entry name" value="ZapD_sf"/>
</dbReference>
<keyword evidence="2 5" id="KW-0132">Cell division</keyword>
<dbReference type="GO" id="GO:0043093">
    <property type="term" value="P:FtsZ-dependent cytokinesis"/>
    <property type="evidence" value="ECO:0007669"/>
    <property type="project" value="UniProtKB-UniRule"/>
</dbReference>
<comment type="similarity">
    <text evidence="5">Belongs to the ZapD family.</text>
</comment>
<organism evidence="6 7">
    <name type="scientific">Corticimicrobacter populi</name>
    <dbReference type="NCBI Taxonomy" id="2175229"/>
    <lineage>
        <taxon>Bacteria</taxon>
        <taxon>Pseudomonadati</taxon>
        <taxon>Pseudomonadota</taxon>
        <taxon>Betaproteobacteria</taxon>
        <taxon>Burkholderiales</taxon>
        <taxon>Alcaligenaceae</taxon>
        <taxon>Corticimicrobacter</taxon>
    </lineage>
</organism>
<comment type="caution">
    <text evidence="6">The sequence shown here is derived from an EMBL/GenBank/DDBJ whole genome shotgun (WGS) entry which is preliminary data.</text>
</comment>
<dbReference type="GO" id="GO:0005737">
    <property type="term" value="C:cytoplasm"/>
    <property type="evidence" value="ECO:0007669"/>
    <property type="project" value="UniProtKB-SubCell"/>
</dbReference>
<protein>
    <recommendedName>
        <fullName evidence="5">Cell division protein ZapD</fullName>
    </recommendedName>
    <alternativeName>
        <fullName evidence="5">Z ring-associated protein D</fullName>
    </alternativeName>
</protein>
<dbReference type="InterPro" id="IPR027462">
    <property type="entry name" value="ZapD_C"/>
</dbReference>
<gene>
    <name evidence="5" type="primary">zapD</name>
    <name evidence="6" type="ORF">DD235_15995</name>
</gene>
<accession>A0A2V1JWE3</accession>
<dbReference type="SUPFAM" id="SSF160950">
    <property type="entry name" value="YacF-like"/>
    <property type="match status" value="1"/>
</dbReference>
<proteinExistence type="inferred from homology"/>
<reference evidence="7" key="1">
    <citation type="submission" date="2018-05" db="EMBL/GenBank/DDBJ databases">
        <authorList>
            <person name="Li Y."/>
        </authorList>
    </citation>
    <scope>NUCLEOTIDE SEQUENCE [LARGE SCALE GENOMIC DNA]</scope>
    <source>
        <strain evidence="7">3d-2-2</strain>
    </source>
</reference>
<keyword evidence="1 5" id="KW-0963">Cytoplasm</keyword>
<keyword evidence="4 5" id="KW-0131">Cell cycle</keyword>
<dbReference type="NCBIfam" id="NF003656">
    <property type="entry name" value="PRK05287.1-4"/>
    <property type="match status" value="1"/>
</dbReference>
<evidence type="ECO:0000256" key="1">
    <source>
        <dbReference type="ARBA" id="ARBA00022490"/>
    </source>
</evidence>
<keyword evidence="7" id="KW-1185">Reference proteome</keyword>
<dbReference type="PANTHER" id="PTHR39455">
    <property type="entry name" value="CELL DIVISION PROTEIN ZAPD"/>
    <property type="match status" value="1"/>
</dbReference>
<dbReference type="HAMAP" id="MF_01092">
    <property type="entry name" value="ZapD"/>
    <property type="match status" value="1"/>
</dbReference>